<dbReference type="PANTHER" id="PTHR10113">
    <property type="entry name" value="PEPTIDE CHAIN RELEASE FACTOR SUBUNIT 1"/>
    <property type="match status" value="1"/>
</dbReference>
<keyword evidence="4" id="KW-1185">Reference proteome</keyword>
<evidence type="ECO:0000313" key="4">
    <source>
        <dbReference type="Proteomes" id="UP001652623"/>
    </source>
</evidence>
<reference evidence="5" key="2">
    <citation type="submission" date="2025-08" db="UniProtKB">
        <authorList>
            <consortium name="RefSeq"/>
        </authorList>
    </citation>
    <scope>IDENTIFICATION</scope>
    <source>
        <tissue evidence="5">Seedling</tissue>
    </source>
</reference>
<feature type="domain" description="eRF1/Pelota-like N-terminal" evidence="3">
    <location>
        <begin position="6"/>
        <end position="147"/>
    </location>
</feature>
<organism evidence="4 5">
    <name type="scientific">Ziziphus jujuba</name>
    <name type="common">Chinese jujube</name>
    <name type="synonym">Ziziphus sativa</name>
    <dbReference type="NCBI Taxonomy" id="326968"/>
    <lineage>
        <taxon>Eukaryota</taxon>
        <taxon>Viridiplantae</taxon>
        <taxon>Streptophyta</taxon>
        <taxon>Embryophyta</taxon>
        <taxon>Tracheophyta</taxon>
        <taxon>Spermatophyta</taxon>
        <taxon>Magnoliopsida</taxon>
        <taxon>eudicotyledons</taxon>
        <taxon>Gunneridae</taxon>
        <taxon>Pentapetalae</taxon>
        <taxon>rosids</taxon>
        <taxon>fabids</taxon>
        <taxon>Rosales</taxon>
        <taxon>Rhamnaceae</taxon>
        <taxon>Paliureae</taxon>
        <taxon>Ziziphus</taxon>
    </lineage>
</organism>
<proteinExistence type="predicted"/>
<dbReference type="Gene3D" id="3.30.1330.30">
    <property type="match status" value="1"/>
</dbReference>
<dbReference type="SUPFAM" id="SSF55481">
    <property type="entry name" value="N-terminal domain of eukaryotic peptide chain release factor subunit 1, ERF1"/>
    <property type="match status" value="1"/>
</dbReference>
<sequence>MADIQEYNSERHIEKWKMKKLKKKVEAASGRGVRTRTMFSLLIPPGDRQISRAIRTLEDEFRTASDMVLIERQQVLGPIIESAQHRLSLYKNIVSPNGFALYIGNVVTEKNEVVTTIIDFEPFKPINEFMCICDDKFHTEALDELLQSDDEKFGFIVMDGASTGYVRVPMYHPEPGFYTAMKSSKILSNGKFVQERRLISQLIKEREQNANKCVVGFDETLKALEMGDVNILVL</sequence>
<dbReference type="Proteomes" id="UP001652623">
    <property type="component" value="Chromosome 2"/>
</dbReference>
<evidence type="ECO:0000259" key="3">
    <source>
        <dbReference type="SMART" id="SM01194"/>
    </source>
</evidence>
<gene>
    <name evidence="5" type="primary">LOC107417813</name>
</gene>
<dbReference type="InterPro" id="IPR004403">
    <property type="entry name" value="Peptide_chain-rel_eRF1/aRF1"/>
</dbReference>
<evidence type="ECO:0000256" key="1">
    <source>
        <dbReference type="ARBA" id="ARBA00022604"/>
    </source>
</evidence>
<dbReference type="InterPro" id="IPR024049">
    <property type="entry name" value="eRF1_1_sf"/>
</dbReference>
<dbReference type="RefSeq" id="XP_060671089.1">
    <property type="nucleotide sequence ID" value="XM_060815106.1"/>
</dbReference>
<evidence type="ECO:0000313" key="5">
    <source>
        <dbReference type="RefSeq" id="XP_060671089.1"/>
    </source>
</evidence>
<protein>
    <submittedName>
        <fullName evidence="5">Uncharacterized protein LOC107417813</fullName>
    </submittedName>
</protein>
<dbReference type="SUPFAM" id="SSF55315">
    <property type="entry name" value="L30e-like"/>
    <property type="match status" value="1"/>
</dbReference>
<reference evidence="4" key="1">
    <citation type="submission" date="2025-05" db="UniProtKB">
        <authorList>
            <consortium name="RefSeq"/>
        </authorList>
    </citation>
    <scope>NUCLEOTIDE SEQUENCE [LARGE SCALE GENOMIC DNA]</scope>
</reference>
<keyword evidence="1" id="KW-0341">Growth regulation</keyword>
<dbReference type="InterPro" id="IPR029064">
    <property type="entry name" value="Ribosomal_eL30-like_sf"/>
</dbReference>
<dbReference type="Pfam" id="PF03463">
    <property type="entry name" value="eRF1_1"/>
    <property type="match status" value="1"/>
</dbReference>
<dbReference type="Gene3D" id="3.30.960.10">
    <property type="entry name" value="eRF1 domain 1"/>
    <property type="match status" value="1"/>
</dbReference>
<dbReference type="GeneID" id="107417813"/>
<evidence type="ECO:0000256" key="2">
    <source>
        <dbReference type="ARBA" id="ARBA00045523"/>
    </source>
</evidence>
<dbReference type="SMART" id="SM01194">
    <property type="entry name" value="eRF1_1"/>
    <property type="match status" value="1"/>
</dbReference>
<name>A0ABM4A2Z0_ZIZJJ</name>
<comment type="function">
    <text evidence="2">Directs the termination of nascent peptide synthesis (translation) in response to the termination codons UAA, UAG and UGA. Modulates plant growth and development.</text>
</comment>
<dbReference type="InterPro" id="IPR005140">
    <property type="entry name" value="eRF1_Pelota-like_N"/>
</dbReference>
<accession>A0ABM4A2Z0</accession>